<keyword evidence="1" id="KW-0175">Coiled coil</keyword>
<comment type="caution">
    <text evidence="2">The sequence shown here is derived from an EMBL/GenBank/DDBJ whole genome shotgun (WGS) entry which is preliminary data.</text>
</comment>
<evidence type="ECO:0000313" key="3">
    <source>
        <dbReference type="Proteomes" id="UP001595764"/>
    </source>
</evidence>
<accession>A0ABV7QEI6</accession>
<evidence type="ECO:0000256" key="1">
    <source>
        <dbReference type="SAM" id="Coils"/>
    </source>
</evidence>
<feature type="coiled-coil region" evidence="1">
    <location>
        <begin position="81"/>
        <end position="115"/>
    </location>
</feature>
<sequence>MTEPASTAERAVALDRQVQEARGEVERLGLAIAESERTASDARKAVDLAGATAADEETVRLRGELSTAQGALKAWEEAHRAVSAERSREAQAEELARHRKRLDELQDEAARTFADVRPTLDVLVDRIEQTEALERELHGVRGRVAALAADLDGSPLQATGSRYSTGPMIVALERNGLLRDLVARHRREGWHAL</sequence>
<dbReference type="EMBL" id="JBHRWI010000015">
    <property type="protein sequence ID" value="MFC3510584.1"/>
    <property type="molecule type" value="Genomic_DNA"/>
</dbReference>
<reference evidence="3" key="1">
    <citation type="journal article" date="2019" name="Int. J. Syst. Evol. Microbiol.">
        <title>The Global Catalogue of Microorganisms (GCM) 10K type strain sequencing project: providing services to taxonomists for standard genome sequencing and annotation.</title>
        <authorList>
            <consortium name="The Broad Institute Genomics Platform"/>
            <consortium name="The Broad Institute Genome Sequencing Center for Infectious Disease"/>
            <person name="Wu L."/>
            <person name="Ma J."/>
        </authorList>
    </citation>
    <scope>NUCLEOTIDE SEQUENCE [LARGE SCALE GENOMIC DNA]</scope>
    <source>
        <strain evidence="3">CGMCC 4.7682</strain>
    </source>
</reference>
<dbReference type="RefSeq" id="WP_377868676.1">
    <property type="nucleotide sequence ID" value="NZ_JBHMAY010000007.1"/>
</dbReference>
<proteinExistence type="predicted"/>
<evidence type="ECO:0000313" key="2">
    <source>
        <dbReference type="EMBL" id="MFC3510584.1"/>
    </source>
</evidence>
<organism evidence="2 3">
    <name type="scientific">Amycolatopsis halotolerans</name>
    <dbReference type="NCBI Taxonomy" id="330083"/>
    <lineage>
        <taxon>Bacteria</taxon>
        <taxon>Bacillati</taxon>
        <taxon>Actinomycetota</taxon>
        <taxon>Actinomycetes</taxon>
        <taxon>Pseudonocardiales</taxon>
        <taxon>Pseudonocardiaceae</taxon>
        <taxon>Amycolatopsis</taxon>
    </lineage>
</organism>
<dbReference type="Proteomes" id="UP001595764">
    <property type="component" value="Unassembled WGS sequence"/>
</dbReference>
<evidence type="ECO:0008006" key="4">
    <source>
        <dbReference type="Google" id="ProtNLM"/>
    </source>
</evidence>
<name>A0ABV7QEI6_9PSEU</name>
<protein>
    <recommendedName>
        <fullName evidence="4">Chromosome partition protein Smc</fullName>
    </recommendedName>
</protein>
<keyword evidence="3" id="KW-1185">Reference proteome</keyword>
<gene>
    <name evidence="2" type="ORF">ACFORO_10460</name>
</gene>